<reference evidence="4" key="1">
    <citation type="journal article" date="2017" name="Genome Biol.">
        <title>Comparative genomics reveals high biological diversity and specific adaptations in the industrially and medically important fungal genus Aspergillus.</title>
        <authorList>
            <person name="de Vries R.P."/>
            <person name="Riley R."/>
            <person name="Wiebenga A."/>
            <person name="Aguilar-Osorio G."/>
            <person name="Amillis S."/>
            <person name="Uchima C.A."/>
            <person name="Anderluh G."/>
            <person name="Asadollahi M."/>
            <person name="Askin M."/>
            <person name="Barry K."/>
            <person name="Battaglia E."/>
            <person name="Bayram O."/>
            <person name="Benocci T."/>
            <person name="Braus-Stromeyer S.A."/>
            <person name="Caldana C."/>
            <person name="Canovas D."/>
            <person name="Cerqueira G.C."/>
            <person name="Chen F."/>
            <person name="Chen W."/>
            <person name="Choi C."/>
            <person name="Clum A."/>
            <person name="Dos Santos R.A."/>
            <person name="Damasio A.R."/>
            <person name="Diallinas G."/>
            <person name="Emri T."/>
            <person name="Fekete E."/>
            <person name="Flipphi M."/>
            <person name="Freyberg S."/>
            <person name="Gallo A."/>
            <person name="Gournas C."/>
            <person name="Habgood R."/>
            <person name="Hainaut M."/>
            <person name="Harispe M.L."/>
            <person name="Henrissat B."/>
            <person name="Hilden K.S."/>
            <person name="Hope R."/>
            <person name="Hossain A."/>
            <person name="Karabika E."/>
            <person name="Karaffa L."/>
            <person name="Karanyi Z."/>
            <person name="Krasevec N."/>
            <person name="Kuo A."/>
            <person name="Kusch H."/>
            <person name="LaButti K."/>
            <person name="Lagendijk E.L."/>
            <person name="Lapidus A."/>
            <person name="Levasseur A."/>
            <person name="Lindquist E."/>
            <person name="Lipzen A."/>
            <person name="Logrieco A.F."/>
            <person name="MacCabe A."/>
            <person name="Maekelae M.R."/>
            <person name="Malavazi I."/>
            <person name="Melin P."/>
            <person name="Meyer V."/>
            <person name="Mielnichuk N."/>
            <person name="Miskei M."/>
            <person name="Molnar A.P."/>
            <person name="Mule G."/>
            <person name="Ngan C.Y."/>
            <person name="Orejas M."/>
            <person name="Orosz E."/>
            <person name="Ouedraogo J.P."/>
            <person name="Overkamp K.M."/>
            <person name="Park H.-S."/>
            <person name="Perrone G."/>
            <person name="Piumi F."/>
            <person name="Punt P.J."/>
            <person name="Ram A.F."/>
            <person name="Ramon A."/>
            <person name="Rauscher S."/>
            <person name="Record E."/>
            <person name="Riano-Pachon D.M."/>
            <person name="Robert V."/>
            <person name="Roehrig J."/>
            <person name="Ruller R."/>
            <person name="Salamov A."/>
            <person name="Salih N.S."/>
            <person name="Samson R.A."/>
            <person name="Sandor E."/>
            <person name="Sanguinetti M."/>
            <person name="Schuetze T."/>
            <person name="Sepcic K."/>
            <person name="Shelest E."/>
            <person name="Sherlock G."/>
            <person name="Sophianopoulou V."/>
            <person name="Squina F.M."/>
            <person name="Sun H."/>
            <person name="Susca A."/>
            <person name="Todd R.B."/>
            <person name="Tsang A."/>
            <person name="Unkles S.E."/>
            <person name="van de Wiele N."/>
            <person name="van Rossen-Uffink D."/>
            <person name="Oliveira J.V."/>
            <person name="Vesth T.C."/>
            <person name="Visser J."/>
            <person name="Yu J.-H."/>
            <person name="Zhou M."/>
            <person name="Andersen M.R."/>
            <person name="Archer D.B."/>
            <person name="Baker S.E."/>
            <person name="Benoit I."/>
            <person name="Brakhage A.A."/>
            <person name="Braus G.H."/>
            <person name="Fischer R."/>
            <person name="Frisvad J.C."/>
            <person name="Goldman G.H."/>
            <person name="Houbraken J."/>
            <person name="Oakley B."/>
            <person name="Pocsi I."/>
            <person name="Scazzocchio C."/>
            <person name="Seiboth B."/>
            <person name="vanKuyk P.A."/>
            <person name="Wortman J."/>
            <person name="Dyer P.S."/>
            <person name="Grigoriev I.V."/>
        </authorList>
    </citation>
    <scope>NUCLEOTIDE SEQUENCE [LARGE SCALE GENOMIC DNA]</scope>
    <source>
        <strain evidence="4">CBS 593.65</strain>
    </source>
</reference>
<dbReference type="InterPro" id="IPR029058">
    <property type="entry name" value="AB_hydrolase_fold"/>
</dbReference>
<evidence type="ECO:0000313" key="3">
    <source>
        <dbReference type="EMBL" id="OJJ60827.1"/>
    </source>
</evidence>
<feature type="region of interest" description="Disordered" evidence="1">
    <location>
        <begin position="34"/>
        <end position="54"/>
    </location>
</feature>
<protein>
    <recommendedName>
        <fullName evidence="2">AB hydrolase-1 domain-containing protein</fullName>
    </recommendedName>
</protein>
<dbReference type="Pfam" id="PF12697">
    <property type="entry name" value="Abhydrolase_6"/>
    <property type="match status" value="1"/>
</dbReference>
<dbReference type="PANTHER" id="PTHR37017">
    <property type="entry name" value="AB HYDROLASE-1 DOMAIN-CONTAINING PROTEIN-RELATED"/>
    <property type="match status" value="1"/>
</dbReference>
<dbReference type="Gene3D" id="3.40.50.1820">
    <property type="entry name" value="alpha/beta hydrolase"/>
    <property type="match status" value="1"/>
</dbReference>
<dbReference type="STRING" id="1036612.A0A1L9TN26"/>
<feature type="domain" description="AB hydrolase-1" evidence="2">
    <location>
        <begin position="8"/>
        <end position="238"/>
    </location>
</feature>
<dbReference type="RefSeq" id="XP_040704633.1">
    <property type="nucleotide sequence ID" value="XM_040846491.1"/>
</dbReference>
<keyword evidence="4" id="KW-1185">Reference proteome</keyword>
<proteinExistence type="predicted"/>
<evidence type="ECO:0000313" key="4">
    <source>
        <dbReference type="Proteomes" id="UP000184356"/>
    </source>
</evidence>
<dbReference type="SUPFAM" id="SSF53474">
    <property type="entry name" value="alpha/beta-Hydrolases"/>
    <property type="match status" value="1"/>
</dbReference>
<dbReference type="AlphaFoldDB" id="A0A1L9TN26"/>
<gene>
    <name evidence="3" type="ORF">ASPSYDRAFT_42615</name>
</gene>
<dbReference type="InterPro" id="IPR052897">
    <property type="entry name" value="Sec-Metab_Biosynth_Hydrolase"/>
</dbReference>
<evidence type="ECO:0000259" key="2">
    <source>
        <dbReference type="Pfam" id="PF12697"/>
    </source>
</evidence>
<organism evidence="3 4">
    <name type="scientific">Aspergillus sydowii CBS 593.65</name>
    <dbReference type="NCBI Taxonomy" id="1036612"/>
    <lineage>
        <taxon>Eukaryota</taxon>
        <taxon>Fungi</taxon>
        <taxon>Dikarya</taxon>
        <taxon>Ascomycota</taxon>
        <taxon>Pezizomycotina</taxon>
        <taxon>Eurotiomycetes</taxon>
        <taxon>Eurotiomycetidae</taxon>
        <taxon>Eurotiales</taxon>
        <taxon>Aspergillaceae</taxon>
        <taxon>Aspergillus</taxon>
        <taxon>Aspergillus subgen. Nidulantes</taxon>
    </lineage>
</organism>
<dbReference type="OrthoDB" id="1263307at2759"/>
<dbReference type="InterPro" id="IPR000073">
    <property type="entry name" value="AB_hydrolase_1"/>
</dbReference>
<name>A0A1L9TN26_9EURO</name>
<dbReference type="Proteomes" id="UP000184356">
    <property type="component" value="Unassembled WGS sequence"/>
</dbReference>
<dbReference type="PANTHER" id="PTHR37017:SF11">
    <property type="entry name" value="ESTERASE_LIPASE_THIOESTERASE DOMAIN-CONTAINING PROTEIN"/>
    <property type="match status" value="1"/>
</dbReference>
<accession>A0A1L9TN26</accession>
<dbReference type="VEuPathDB" id="FungiDB:ASPSYDRAFT_42615"/>
<dbReference type="EMBL" id="KV878584">
    <property type="protein sequence ID" value="OJJ60827.1"/>
    <property type="molecule type" value="Genomic_DNA"/>
</dbReference>
<dbReference type="GeneID" id="63762564"/>
<evidence type="ECO:0000256" key="1">
    <source>
        <dbReference type="SAM" id="MobiDB-lite"/>
    </source>
</evidence>
<sequence>MTTHPTIVFSLGAWTKPSAFDTLSAKLLVEKGIPSETPPHPSVGSEPPNKTLQDDVSSLRSVLTRLVETEGKEVIVVAHSYGGVVASCAVEGLSKAERVAAAKPGGVSRVAYLAAFALDKGKTLVDMLGGGFLPWMKADGDYVYWATDPSVAFHDLSPENQTKWQSELVQTSRAVFSGPATYEPWRQIPVAYIICDEDGMLPPPVQEIMVAKLGADCLTYRLKASHWPFLSIPEEMVAVLVDLVEKS</sequence>